<evidence type="ECO:0000313" key="10">
    <source>
        <dbReference type="EMBL" id="MFH6984701.1"/>
    </source>
</evidence>
<feature type="domain" description="Amidohydrolase-related" evidence="9">
    <location>
        <begin position="270"/>
        <end position="403"/>
    </location>
</feature>
<evidence type="ECO:0000259" key="9">
    <source>
        <dbReference type="Pfam" id="PF01979"/>
    </source>
</evidence>
<protein>
    <recommendedName>
        <fullName evidence="2 8">Imidazolonepropionase</fullName>
        <ecNumber evidence="2 8">3.5.2.7</ecNumber>
    </recommendedName>
</protein>
<proteinExistence type="predicted"/>
<evidence type="ECO:0000313" key="11">
    <source>
        <dbReference type="Proteomes" id="UP001610063"/>
    </source>
</evidence>
<dbReference type="EC" id="3.5.2.7" evidence="2 8"/>
<dbReference type="PANTHER" id="PTHR42752">
    <property type="entry name" value="IMIDAZOLONEPROPIONASE"/>
    <property type="match status" value="1"/>
</dbReference>
<keyword evidence="11" id="KW-1185">Reference proteome</keyword>
<evidence type="ECO:0000256" key="3">
    <source>
        <dbReference type="ARBA" id="ARBA00022723"/>
    </source>
</evidence>
<dbReference type="EMBL" id="JBIPKE010000018">
    <property type="protein sequence ID" value="MFH6984701.1"/>
    <property type="molecule type" value="Genomic_DNA"/>
</dbReference>
<evidence type="ECO:0000256" key="1">
    <source>
        <dbReference type="ARBA" id="ARBA00005023"/>
    </source>
</evidence>
<dbReference type="Gene3D" id="2.30.40.10">
    <property type="entry name" value="Urease, subunit C, domain 1"/>
    <property type="match status" value="1"/>
</dbReference>
<dbReference type="SUPFAM" id="SSF51338">
    <property type="entry name" value="Composite domain of metallo-dependent hydrolases"/>
    <property type="match status" value="2"/>
</dbReference>
<reference evidence="10 11" key="1">
    <citation type="journal article" date="2013" name="Int. J. Syst. Evol. Microbiol.">
        <title>Marinoscillum luteum sp. nov., isolated from marine sediment.</title>
        <authorList>
            <person name="Cha I.T."/>
            <person name="Park S.J."/>
            <person name="Kim S.J."/>
            <person name="Kim J.G."/>
            <person name="Jung M.Y."/>
            <person name="Shin K.S."/>
            <person name="Kwon K.K."/>
            <person name="Yang S.H."/>
            <person name="Seo Y.S."/>
            <person name="Rhee S.K."/>
        </authorList>
    </citation>
    <scope>NUCLEOTIDE SEQUENCE [LARGE SCALE GENOMIC DNA]</scope>
    <source>
        <strain evidence="10 11">KCTC 23939</strain>
    </source>
</reference>
<dbReference type="Pfam" id="PF01979">
    <property type="entry name" value="Amidohydro_1"/>
    <property type="match status" value="1"/>
</dbReference>
<name>A0ABW7NAX1_9BACT</name>
<accession>A0ABW7NAX1</accession>
<dbReference type="GO" id="GO:0050480">
    <property type="term" value="F:imidazolonepropionase activity"/>
    <property type="evidence" value="ECO:0007669"/>
    <property type="project" value="UniProtKB-EC"/>
</dbReference>
<dbReference type="RefSeq" id="WP_395418117.1">
    <property type="nucleotide sequence ID" value="NZ_JBIPKE010000018.1"/>
</dbReference>
<comment type="pathway">
    <text evidence="1">Amino-acid degradation.</text>
</comment>
<evidence type="ECO:0000256" key="6">
    <source>
        <dbReference type="ARBA" id="ARBA00022833"/>
    </source>
</evidence>
<gene>
    <name evidence="10" type="primary">hutI</name>
    <name evidence="10" type="ORF">ACHKAR_14695</name>
</gene>
<evidence type="ECO:0000256" key="7">
    <source>
        <dbReference type="ARBA" id="ARBA00023004"/>
    </source>
</evidence>
<keyword evidence="3" id="KW-0479">Metal-binding</keyword>
<keyword evidence="6" id="KW-0862">Zinc</keyword>
<keyword evidence="5" id="KW-0369">Histidine metabolism</keyword>
<dbReference type="InterPro" id="IPR005920">
    <property type="entry name" value="HutI"/>
</dbReference>
<sequence length="404" mass="44174">MPILHGPFRQIIALWDIPLKGKIQNEQLTVIEQGGVVVEDGYIVNIAPFSSFDVRDYEYHPIEEDMVLIPGLVDCHTHLVWGGSRYQDYTMRTSGRSYQDILAAGGGIFDSVRKTQQAESEDLLQNLIRRADKHLNEGVTTIEVKTGYGLETAHELRLLEVIRDAKSVVKADLVPTCLAAHVCPRGYEPAAFLAYLENELLPQVLVRGLSKRVDIFVEDNAFPEPLARPYLSAARKLGFELTVHADQFSVGGSKLAVEMGAFSADHLEASGENEIKALATSDVISVALPGASLGLGMQFTPARKLLDAGASLAIATDWNPGSAPMGDLLVQTSLLGVYEKLTAAELLAGITFRAAQALNLRDRGRLAIGERADMIAFSLKDYREIFYHQGSVKPSLVWKSGQLT</sequence>
<evidence type="ECO:0000256" key="8">
    <source>
        <dbReference type="NCBIfam" id="TIGR01224"/>
    </source>
</evidence>
<dbReference type="InterPro" id="IPR011059">
    <property type="entry name" value="Metal-dep_hydrolase_composite"/>
</dbReference>
<dbReference type="Gene3D" id="3.20.20.140">
    <property type="entry name" value="Metal-dependent hydrolases"/>
    <property type="match status" value="1"/>
</dbReference>
<organism evidence="10 11">
    <name type="scientific">Marinoscillum luteum</name>
    <dbReference type="NCBI Taxonomy" id="861051"/>
    <lineage>
        <taxon>Bacteria</taxon>
        <taxon>Pseudomonadati</taxon>
        <taxon>Bacteroidota</taxon>
        <taxon>Cytophagia</taxon>
        <taxon>Cytophagales</taxon>
        <taxon>Reichenbachiellaceae</taxon>
        <taxon>Marinoscillum</taxon>
    </lineage>
</organism>
<dbReference type="NCBIfam" id="TIGR01224">
    <property type="entry name" value="hutI"/>
    <property type="match status" value="1"/>
</dbReference>
<evidence type="ECO:0000256" key="5">
    <source>
        <dbReference type="ARBA" id="ARBA00022808"/>
    </source>
</evidence>
<keyword evidence="4 10" id="KW-0378">Hydrolase</keyword>
<dbReference type="InterPro" id="IPR032466">
    <property type="entry name" value="Metal_Hydrolase"/>
</dbReference>
<dbReference type="Proteomes" id="UP001610063">
    <property type="component" value="Unassembled WGS sequence"/>
</dbReference>
<comment type="caution">
    <text evidence="10">The sequence shown here is derived from an EMBL/GenBank/DDBJ whole genome shotgun (WGS) entry which is preliminary data.</text>
</comment>
<evidence type="ECO:0000256" key="4">
    <source>
        <dbReference type="ARBA" id="ARBA00022801"/>
    </source>
</evidence>
<evidence type="ECO:0000256" key="2">
    <source>
        <dbReference type="ARBA" id="ARBA00012864"/>
    </source>
</evidence>
<dbReference type="SUPFAM" id="SSF51556">
    <property type="entry name" value="Metallo-dependent hydrolases"/>
    <property type="match status" value="1"/>
</dbReference>
<keyword evidence="7" id="KW-0408">Iron</keyword>
<dbReference type="PANTHER" id="PTHR42752:SF1">
    <property type="entry name" value="IMIDAZOLONEPROPIONASE-RELATED"/>
    <property type="match status" value="1"/>
</dbReference>
<dbReference type="InterPro" id="IPR006680">
    <property type="entry name" value="Amidohydro-rel"/>
</dbReference>